<organism evidence="1 2">
    <name type="scientific">Halomonas citrativorans</name>
    <dbReference type="NCBI Taxonomy" id="2742612"/>
    <lineage>
        <taxon>Bacteria</taxon>
        <taxon>Pseudomonadati</taxon>
        <taxon>Pseudomonadota</taxon>
        <taxon>Gammaproteobacteria</taxon>
        <taxon>Oceanospirillales</taxon>
        <taxon>Halomonadaceae</taxon>
        <taxon>Halomonas</taxon>
    </lineage>
</organism>
<dbReference type="Proteomes" id="UP000196331">
    <property type="component" value="Unassembled WGS sequence"/>
</dbReference>
<dbReference type="InterPro" id="IPR010287">
    <property type="entry name" value="DUF892_YciF-like"/>
</dbReference>
<comment type="caution">
    <text evidence="1">The sequence shown here is derived from an EMBL/GenBank/DDBJ whole genome shotgun (WGS) entry which is preliminary data.</text>
</comment>
<dbReference type="Gene3D" id="1.20.1260.10">
    <property type="match status" value="1"/>
</dbReference>
<gene>
    <name evidence="1" type="ORF">CZ787_09690</name>
</gene>
<evidence type="ECO:0000313" key="2">
    <source>
        <dbReference type="Proteomes" id="UP000196331"/>
    </source>
</evidence>
<sequence length="75" mass="8410">MKGSIACYAFEHFEIANYKALIQTAESAGHTGVAQVCKEILQEEIAMADWLADHLESTATQFLHRADDDDQRAKR</sequence>
<dbReference type="RefSeq" id="WP_254908602.1">
    <property type="nucleotide sequence ID" value="NZ_FUKM01000038.1"/>
</dbReference>
<protein>
    <submittedName>
        <fullName evidence="1">Protein yciE</fullName>
    </submittedName>
</protein>
<proteinExistence type="predicted"/>
<dbReference type="EMBL" id="FUKM01000038">
    <property type="protein sequence ID" value="SJN13205.1"/>
    <property type="molecule type" value="Genomic_DNA"/>
</dbReference>
<dbReference type="InterPro" id="IPR009078">
    <property type="entry name" value="Ferritin-like_SF"/>
</dbReference>
<dbReference type="SUPFAM" id="SSF47240">
    <property type="entry name" value="Ferritin-like"/>
    <property type="match status" value="1"/>
</dbReference>
<dbReference type="Pfam" id="PF05974">
    <property type="entry name" value="DUF892"/>
    <property type="match status" value="1"/>
</dbReference>
<reference evidence="1 2" key="1">
    <citation type="submission" date="2017-02" db="EMBL/GenBank/DDBJ databases">
        <authorList>
            <person name="Dridi B."/>
        </authorList>
    </citation>
    <scope>NUCLEOTIDE SEQUENCE [LARGE SCALE GENOMIC DNA]</scope>
    <source>
        <strain evidence="1 2">JB380</strain>
    </source>
</reference>
<evidence type="ECO:0000313" key="1">
    <source>
        <dbReference type="EMBL" id="SJN13205.1"/>
    </source>
</evidence>
<dbReference type="AlphaFoldDB" id="A0A1R4I069"/>
<accession>A0A1R4I069</accession>
<name>A0A1R4I069_9GAMM</name>
<dbReference type="InterPro" id="IPR012347">
    <property type="entry name" value="Ferritin-like"/>
</dbReference>